<dbReference type="GO" id="GO:0048188">
    <property type="term" value="C:Set1C/COMPASS complex"/>
    <property type="evidence" value="ECO:0007669"/>
    <property type="project" value="InterPro"/>
</dbReference>
<feature type="compositionally biased region" description="Basic and acidic residues" evidence="5">
    <location>
        <begin position="281"/>
        <end position="290"/>
    </location>
</feature>
<dbReference type="SMART" id="SM00320">
    <property type="entry name" value="WD40"/>
    <property type="match status" value="2"/>
</dbReference>
<dbReference type="PANTHER" id="PTHR44040:SF1">
    <property type="entry name" value="RETINOBLASTOMA-BINDING PROTEIN 5"/>
    <property type="match status" value="1"/>
</dbReference>
<evidence type="ECO:0000256" key="3">
    <source>
        <dbReference type="ARBA" id="ARBA00022737"/>
    </source>
</evidence>
<evidence type="ECO:0000256" key="4">
    <source>
        <dbReference type="ARBA" id="ARBA00023242"/>
    </source>
</evidence>
<accession>A0A9N6WPZ1</accession>
<evidence type="ECO:0000256" key="5">
    <source>
        <dbReference type="SAM" id="MobiDB-lite"/>
    </source>
</evidence>
<dbReference type="Pfam" id="PF00400">
    <property type="entry name" value="WD40"/>
    <property type="match status" value="1"/>
</dbReference>
<dbReference type="EMBL" id="OC985813">
    <property type="protein sequence ID" value="CAG4642468.1"/>
    <property type="molecule type" value="Genomic_DNA"/>
</dbReference>
<comment type="subcellular location">
    <subcellularLocation>
        <location evidence="1">Nucleus</location>
    </subcellularLocation>
</comment>
<keyword evidence="2" id="KW-0853">WD repeat</keyword>
<dbReference type="InterPro" id="IPR011047">
    <property type="entry name" value="Quinoprotein_ADH-like_sf"/>
</dbReference>
<dbReference type="PANTHER" id="PTHR44040">
    <property type="entry name" value="RETINOBLASTOMA-BINDING PROTEIN 5"/>
    <property type="match status" value="1"/>
</dbReference>
<organism evidence="6">
    <name type="scientific">Evadne anonyx</name>
    <dbReference type="NCBI Taxonomy" id="141404"/>
    <lineage>
        <taxon>Eukaryota</taxon>
        <taxon>Metazoa</taxon>
        <taxon>Ecdysozoa</taxon>
        <taxon>Arthropoda</taxon>
        <taxon>Crustacea</taxon>
        <taxon>Branchiopoda</taxon>
        <taxon>Diplostraca</taxon>
        <taxon>Cladocera</taxon>
        <taxon>Onychopoda</taxon>
        <taxon>Podonidae</taxon>
        <taxon>Evadne</taxon>
    </lineage>
</organism>
<gene>
    <name evidence="6" type="primary">EOG090X04Y3</name>
</gene>
<reference evidence="6" key="1">
    <citation type="submission" date="2021-04" db="EMBL/GenBank/DDBJ databases">
        <authorList>
            <person name="Cornetti L."/>
        </authorList>
    </citation>
    <scope>NUCLEOTIDE SEQUENCE</scope>
</reference>
<dbReference type="InterPro" id="IPR001680">
    <property type="entry name" value="WD40_rpt"/>
</dbReference>
<sequence length="310" mass="34750">MNLDLLESFGQNYPENDLNITASFDRRGEYIYTGNGKGRILVLNAATLEVKASFRITQGSTTTAVRSIDFARRGDHFIVNSADRIIRVYDAKEIIACGKDGDPEPMQRLQDLVNKTTWKKCCFSGDGEYICAGSARQHALYIWERSIGNLVKILHGTKGELLLDVVASIETILIHSFSQIADACSELDENVEYEERESEFDIADEDRSVTQNEKGEVEDDLEVDVTTVQPIHAYYSSDEEKDDQEMLLYLPIAPEVEEPEDGWNPVEGLEEGANASSKRNSHQDQKENSSPKKKRTKSYDISLPDAPTDG</sequence>
<keyword evidence="3" id="KW-0677">Repeat</keyword>
<evidence type="ECO:0000256" key="1">
    <source>
        <dbReference type="ARBA" id="ARBA00004123"/>
    </source>
</evidence>
<protein>
    <submittedName>
        <fullName evidence="6">EOG090X04Y3</fullName>
    </submittedName>
</protein>
<keyword evidence="4" id="KW-0539">Nucleus</keyword>
<proteinExistence type="predicted"/>
<dbReference type="InterPro" id="IPR037850">
    <property type="entry name" value="RBBP5/Swd1"/>
</dbReference>
<name>A0A9N6WPZ1_9CRUS</name>
<evidence type="ECO:0000313" key="6">
    <source>
        <dbReference type="EMBL" id="CAG4642468.1"/>
    </source>
</evidence>
<dbReference type="AlphaFoldDB" id="A0A9N6WPZ1"/>
<dbReference type="InterPro" id="IPR015943">
    <property type="entry name" value="WD40/YVTN_repeat-like_dom_sf"/>
</dbReference>
<dbReference type="SUPFAM" id="SSF50998">
    <property type="entry name" value="Quinoprotein alcohol dehydrogenase-like"/>
    <property type="match status" value="1"/>
</dbReference>
<dbReference type="Gene3D" id="2.130.10.10">
    <property type="entry name" value="YVTN repeat-like/Quinoprotein amine dehydrogenase"/>
    <property type="match status" value="1"/>
</dbReference>
<evidence type="ECO:0000256" key="2">
    <source>
        <dbReference type="ARBA" id="ARBA00022574"/>
    </source>
</evidence>
<feature type="region of interest" description="Disordered" evidence="5">
    <location>
        <begin position="257"/>
        <end position="310"/>
    </location>
</feature>
<feature type="region of interest" description="Disordered" evidence="5">
    <location>
        <begin position="196"/>
        <end position="219"/>
    </location>
</feature>